<dbReference type="EMBL" id="VDLU01000001">
    <property type="protein sequence ID" value="TNJ29547.1"/>
    <property type="molecule type" value="Genomic_DNA"/>
</dbReference>
<feature type="region of interest" description="Disordered" evidence="1">
    <location>
        <begin position="255"/>
        <end position="320"/>
    </location>
</feature>
<dbReference type="SUPFAM" id="SSF48403">
    <property type="entry name" value="Ankyrin repeat"/>
    <property type="match status" value="1"/>
</dbReference>
<name>A0A4Z1T8T7_GIAMU</name>
<feature type="compositionally biased region" description="Basic and acidic residues" evidence="1">
    <location>
        <begin position="295"/>
        <end position="305"/>
    </location>
</feature>
<reference evidence="2 3" key="1">
    <citation type="submission" date="2019-05" db="EMBL/GenBank/DDBJ databases">
        <title>The compact genome of Giardia muris reveals important steps in the evolution of intestinal protozoan parasites.</title>
        <authorList>
            <person name="Xu F."/>
            <person name="Jimenez-Gonzalez A."/>
            <person name="Einarsson E."/>
            <person name="Astvaldsson A."/>
            <person name="Peirasmaki D."/>
            <person name="Eckmann L."/>
            <person name="Andersson J.O."/>
            <person name="Svard S.G."/>
            <person name="Jerlstrom-Hultqvist J."/>
        </authorList>
    </citation>
    <scope>NUCLEOTIDE SEQUENCE [LARGE SCALE GENOMIC DNA]</scope>
    <source>
        <strain evidence="2 3">Roberts-Thomson</strain>
    </source>
</reference>
<accession>A0A4Z1T8T7</accession>
<evidence type="ECO:0000313" key="3">
    <source>
        <dbReference type="Proteomes" id="UP000315496"/>
    </source>
</evidence>
<organism evidence="2 3">
    <name type="scientific">Giardia muris</name>
    <dbReference type="NCBI Taxonomy" id="5742"/>
    <lineage>
        <taxon>Eukaryota</taxon>
        <taxon>Metamonada</taxon>
        <taxon>Diplomonadida</taxon>
        <taxon>Hexamitidae</taxon>
        <taxon>Giardiinae</taxon>
        <taxon>Giardia</taxon>
    </lineage>
</organism>
<evidence type="ECO:0000313" key="2">
    <source>
        <dbReference type="EMBL" id="TNJ29547.1"/>
    </source>
</evidence>
<keyword evidence="3" id="KW-1185">Reference proteome</keyword>
<dbReference type="InterPro" id="IPR002110">
    <property type="entry name" value="Ankyrin_rpt"/>
</dbReference>
<dbReference type="InterPro" id="IPR036770">
    <property type="entry name" value="Ankyrin_rpt-contain_sf"/>
</dbReference>
<dbReference type="Gene3D" id="1.25.40.20">
    <property type="entry name" value="Ankyrin repeat-containing domain"/>
    <property type="match status" value="1"/>
</dbReference>
<dbReference type="Pfam" id="PF12796">
    <property type="entry name" value="Ank_2"/>
    <property type="match status" value="1"/>
</dbReference>
<dbReference type="AlphaFoldDB" id="A0A4Z1T8T7"/>
<protein>
    <submittedName>
        <fullName evidence="2">Ankyrin repeat protein 1</fullName>
    </submittedName>
</protein>
<dbReference type="PANTHER" id="PTHR24120">
    <property type="entry name" value="GH07239P"/>
    <property type="match status" value="1"/>
</dbReference>
<dbReference type="OrthoDB" id="7036583at2759"/>
<feature type="compositionally biased region" description="Pro residues" evidence="1">
    <location>
        <begin position="279"/>
        <end position="292"/>
    </location>
</feature>
<dbReference type="SMART" id="SM00248">
    <property type="entry name" value="ANK"/>
    <property type="match status" value="4"/>
</dbReference>
<sequence>MATDLIRAAKAGNVEEVRAHLDQAKKWDENGMTALMYAVRSSQEMVSLLVEQESKMRDNNGWTALMHAVWHEKIETVKLLLCETQMATEQNHDIRGLIFPARVTALMLAACLGDVEAIKVLLPYEHGCFDENGHDALYYASQNAYSRTDGRLRPRGHPEAICLLERRPICRFDPLPRKLTPLIEAIIQDDVARVGSCLRVEVPSDEVDLGLKLAAERGYVEIAILLIPRASQRGIHHASERASLCGNEELGARLRERPEDSTGSSGVAPVIPVALSRPPSAPPSPPSSPSQPMPMEERPVRREDSSPSPVPPNQLQEPVSTRISFEEFPDLSFPDYTNLTLQERNRLRMYVIRYLSALTNERPLSE</sequence>
<dbReference type="VEuPathDB" id="GiardiaDB:GMRT_11659"/>
<dbReference type="Proteomes" id="UP000315496">
    <property type="component" value="Chromosome 1"/>
</dbReference>
<proteinExistence type="predicted"/>
<dbReference type="PANTHER" id="PTHR24120:SF4">
    <property type="entry name" value="GH07239P"/>
    <property type="match status" value="1"/>
</dbReference>
<evidence type="ECO:0000256" key="1">
    <source>
        <dbReference type="SAM" id="MobiDB-lite"/>
    </source>
</evidence>
<comment type="caution">
    <text evidence="2">The sequence shown here is derived from an EMBL/GenBank/DDBJ whole genome shotgun (WGS) entry which is preliminary data.</text>
</comment>
<gene>
    <name evidence="2" type="ORF">GMRT_11659</name>
</gene>